<dbReference type="GeneID" id="64703839"/>
<dbReference type="RefSeq" id="XP_041292221.1">
    <property type="nucleotide sequence ID" value="XM_041441580.1"/>
</dbReference>
<sequence>MQTQAQSVYTSDPEHRLICVYSLIDDVRKIFVISTKIFFDIDQAAVIPWTQWGPGHESGFAGGQDNVKDVQVVYDGLQPAGRGE</sequence>
<organism evidence="1 2">
    <name type="scientific">Suillus discolor</name>
    <dbReference type="NCBI Taxonomy" id="1912936"/>
    <lineage>
        <taxon>Eukaryota</taxon>
        <taxon>Fungi</taxon>
        <taxon>Dikarya</taxon>
        <taxon>Basidiomycota</taxon>
        <taxon>Agaricomycotina</taxon>
        <taxon>Agaricomycetes</taxon>
        <taxon>Agaricomycetidae</taxon>
        <taxon>Boletales</taxon>
        <taxon>Suillineae</taxon>
        <taxon>Suillaceae</taxon>
        <taxon>Suillus</taxon>
    </lineage>
</organism>
<dbReference type="Proteomes" id="UP000823399">
    <property type="component" value="Unassembled WGS sequence"/>
</dbReference>
<dbReference type="AlphaFoldDB" id="A0A9P7F4W3"/>
<dbReference type="EMBL" id="JABBWM010000031">
    <property type="protein sequence ID" value="KAG2107407.1"/>
    <property type="molecule type" value="Genomic_DNA"/>
</dbReference>
<comment type="caution">
    <text evidence="1">The sequence shown here is derived from an EMBL/GenBank/DDBJ whole genome shotgun (WGS) entry which is preliminary data.</text>
</comment>
<name>A0A9P7F4W3_9AGAM</name>
<keyword evidence="2" id="KW-1185">Reference proteome</keyword>
<reference evidence="1" key="1">
    <citation type="journal article" date="2020" name="New Phytol.">
        <title>Comparative genomics reveals dynamic genome evolution in host specialist ectomycorrhizal fungi.</title>
        <authorList>
            <person name="Lofgren L.A."/>
            <person name="Nguyen N.H."/>
            <person name="Vilgalys R."/>
            <person name="Ruytinx J."/>
            <person name="Liao H.L."/>
            <person name="Branco S."/>
            <person name="Kuo A."/>
            <person name="LaButti K."/>
            <person name="Lipzen A."/>
            <person name="Andreopoulos W."/>
            <person name="Pangilinan J."/>
            <person name="Riley R."/>
            <person name="Hundley H."/>
            <person name="Na H."/>
            <person name="Barry K."/>
            <person name="Grigoriev I.V."/>
            <person name="Stajich J.E."/>
            <person name="Kennedy P.G."/>
        </authorList>
    </citation>
    <scope>NUCLEOTIDE SEQUENCE</scope>
    <source>
        <strain evidence="1">FC423</strain>
    </source>
</reference>
<dbReference type="OrthoDB" id="10532894at2759"/>
<evidence type="ECO:0000313" key="2">
    <source>
        <dbReference type="Proteomes" id="UP000823399"/>
    </source>
</evidence>
<proteinExistence type="predicted"/>
<accession>A0A9P7F4W3</accession>
<protein>
    <submittedName>
        <fullName evidence="1">Uncharacterized protein</fullName>
    </submittedName>
</protein>
<gene>
    <name evidence="1" type="ORF">F5147DRAFT_774238</name>
</gene>
<evidence type="ECO:0000313" key="1">
    <source>
        <dbReference type="EMBL" id="KAG2107407.1"/>
    </source>
</evidence>